<gene>
    <name evidence="4" type="ORF">AW171_hschr84712</name>
</gene>
<name>A0A0X8HVU1_9SACH</name>
<dbReference type="STRING" id="45286.A0A0X8HVU1"/>
<evidence type="ECO:0000256" key="1">
    <source>
        <dbReference type="ARBA" id="ARBA00022737"/>
    </source>
</evidence>
<dbReference type="OrthoDB" id="9995210at2759"/>
<feature type="repeat" description="ANK" evidence="3">
    <location>
        <begin position="81"/>
        <end position="119"/>
    </location>
</feature>
<protein>
    <submittedName>
        <fullName evidence="4">HHL109Cp</fullName>
    </submittedName>
</protein>
<dbReference type="PANTHER" id="PTHR24180:SF53">
    <property type="entry name" value="ANKYRIN REPEAT-CONTAINING PROTEIN C105.02C"/>
    <property type="match status" value="1"/>
</dbReference>
<sequence>MSEIAGATHGEQLLEASRRNNVELLDSILQEAKDLASLINESKDPFLNTSLHICCKYGSWDVLDKILDLECPIEIDPQNSEGDTPLHVISRYAVEEPEHGTFIASNLIQVGADPRIKNKSGQKPLDLLHSAELEGLCDILQGAELAIDTHNEAINADEVEEIDDE</sequence>
<reference evidence="4 5" key="1">
    <citation type="submission" date="2016-01" db="EMBL/GenBank/DDBJ databases">
        <title>Genome sequence of the yeast Holleya sinecauda.</title>
        <authorList>
            <person name="Dietrich F.S."/>
        </authorList>
    </citation>
    <scope>NUCLEOTIDE SEQUENCE [LARGE SCALE GENOMIC DNA]</scope>
    <source>
        <strain evidence="4 5">ATCC 58844</strain>
    </source>
</reference>
<organism evidence="4 5">
    <name type="scientific">Eremothecium sinecaudum</name>
    <dbReference type="NCBI Taxonomy" id="45286"/>
    <lineage>
        <taxon>Eukaryota</taxon>
        <taxon>Fungi</taxon>
        <taxon>Dikarya</taxon>
        <taxon>Ascomycota</taxon>
        <taxon>Saccharomycotina</taxon>
        <taxon>Saccharomycetes</taxon>
        <taxon>Saccharomycetales</taxon>
        <taxon>Saccharomycetaceae</taxon>
        <taxon>Eremothecium</taxon>
    </lineage>
</organism>
<dbReference type="Gene3D" id="1.25.40.20">
    <property type="entry name" value="Ankyrin repeat-containing domain"/>
    <property type="match status" value="1"/>
</dbReference>
<accession>A0A0X8HVU1</accession>
<dbReference type="InterPro" id="IPR036770">
    <property type="entry name" value="Ankyrin_rpt-contain_sf"/>
</dbReference>
<dbReference type="RefSeq" id="XP_017989657.1">
    <property type="nucleotide sequence ID" value="XM_018134071.1"/>
</dbReference>
<keyword evidence="5" id="KW-1185">Reference proteome</keyword>
<dbReference type="SUPFAM" id="SSF48403">
    <property type="entry name" value="Ankyrin repeat"/>
    <property type="match status" value="1"/>
</dbReference>
<dbReference type="PROSITE" id="PS50088">
    <property type="entry name" value="ANK_REPEAT"/>
    <property type="match status" value="1"/>
</dbReference>
<dbReference type="AlphaFoldDB" id="A0A0X8HVU1"/>
<keyword evidence="2 3" id="KW-0040">ANK repeat</keyword>
<dbReference type="Proteomes" id="UP000243052">
    <property type="component" value="Chromosome viii"/>
</dbReference>
<keyword evidence="1" id="KW-0677">Repeat</keyword>
<proteinExistence type="predicted"/>
<evidence type="ECO:0000313" key="5">
    <source>
        <dbReference type="Proteomes" id="UP000243052"/>
    </source>
</evidence>
<dbReference type="InterPro" id="IPR051637">
    <property type="entry name" value="Ank_repeat_dom-contain_49"/>
</dbReference>
<dbReference type="EMBL" id="CP014248">
    <property type="protein sequence ID" value="AMD22661.1"/>
    <property type="molecule type" value="Genomic_DNA"/>
</dbReference>
<evidence type="ECO:0000313" key="4">
    <source>
        <dbReference type="EMBL" id="AMD22661.1"/>
    </source>
</evidence>
<evidence type="ECO:0000256" key="2">
    <source>
        <dbReference type="ARBA" id="ARBA00023043"/>
    </source>
</evidence>
<evidence type="ECO:0000256" key="3">
    <source>
        <dbReference type="PROSITE-ProRule" id="PRU00023"/>
    </source>
</evidence>
<dbReference type="GeneID" id="28726022"/>
<dbReference type="PANTHER" id="PTHR24180">
    <property type="entry name" value="CYCLIN-DEPENDENT KINASE INHIBITOR 2C-RELATED"/>
    <property type="match status" value="1"/>
</dbReference>
<dbReference type="InterPro" id="IPR002110">
    <property type="entry name" value="Ankyrin_rpt"/>
</dbReference>